<dbReference type="PANTHER" id="PTHR30575">
    <property type="entry name" value="PEPTIDASE M20"/>
    <property type="match status" value="1"/>
</dbReference>
<dbReference type="Proteomes" id="UP001497382">
    <property type="component" value="Unassembled WGS sequence"/>
</dbReference>
<protein>
    <submittedName>
        <fullName evidence="1">Uncharacterized protein</fullName>
    </submittedName>
</protein>
<evidence type="ECO:0000313" key="1">
    <source>
        <dbReference type="EMBL" id="CAL1285009.1"/>
    </source>
</evidence>
<proteinExistence type="predicted"/>
<dbReference type="Gene3D" id="3.40.630.10">
    <property type="entry name" value="Zn peptidases"/>
    <property type="match status" value="1"/>
</dbReference>
<evidence type="ECO:0000313" key="2">
    <source>
        <dbReference type="Proteomes" id="UP001497382"/>
    </source>
</evidence>
<dbReference type="EMBL" id="CAXIEN010000187">
    <property type="protein sequence ID" value="CAL1285009.1"/>
    <property type="molecule type" value="Genomic_DNA"/>
</dbReference>
<keyword evidence="2" id="KW-1185">Reference proteome</keyword>
<dbReference type="InterPro" id="IPR052030">
    <property type="entry name" value="Peptidase_M20/M20A_hydrolases"/>
</dbReference>
<reference evidence="1 2" key="1">
    <citation type="submission" date="2024-04" db="EMBL/GenBank/DDBJ databases">
        <authorList>
            <person name="Rising A."/>
            <person name="Reimegard J."/>
            <person name="Sonavane S."/>
            <person name="Akerstrom W."/>
            <person name="Nylinder S."/>
            <person name="Hedman E."/>
            <person name="Kallberg Y."/>
        </authorList>
    </citation>
    <scope>NUCLEOTIDE SEQUENCE [LARGE SCALE GENOMIC DNA]</scope>
</reference>
<dbReference type="AlphaFoldDB" id="A0AAV2AM42"/>
<organism evidence="1 2">
    <name type="scientific">Larinioides sclopetarius</name>
    <dbReference type="NCBI Taxonomy" id="280406"/>
    <lineage>
        <taxon>Eukaryota</taxon>
        <taxon>Metazoa</taxon>
        <taxon>Ecdysozoa</taxon>
        <taxon>Arthropoda</taxon>
        <taxon>Chelicerata</taxon>
        <taxon>Arachnida</taxon>
        <taxon>Araneae</taxon>
        <taxon>Araneomorphae</taxon>
        <taxon>Entelegynae</taxon>
        <taxon>Araneoidea</taxon>
        <taxon>Araneidae</taxon>
        <taxon>Larinioides</taxon>
    </lineage>
</organism>
<gene>
    <name evidence="1" type="ORF">LARSCL_LOCUS13464</name>
</gene>
<accession>A0AAV2AM42</accession>
<dbReference type="PANTHER" id="PTHR30575:SF0">
    <property type="entry name" value="XAA-ARG DIPEPTIDASE"/>
    <property type="match status" value="1"/>
</dbReference>
<sequence>MGNVSRIVPSIQPLFEIDTMTLNHTKEFAEASGRPEAQTAILAVAKALAMTALTLMRSPEILEEVKEKFKSDIYIEQRF</sequence>
<dbReference type="GO" id="GO:0016805">
    <property type="term" value="F:dipeptidase activity"/>
    <property type="evidence" value="ECO:0007669"/>
    <property type="project" value="TreeGrafter"/>
</dbReference>
<name>A0AAV2AM42_9ARAC</name>
<comment type="caution">
    <text evidence="1">The sequence shown here is derived from an EMBL/GenBank/DDBJ whole genome shotgun (WGS) entry which is preliminary data.</text>
</comment>